<dbReference type="PATRIC" id="fig|2754.20.peg.1801"/>
<dbReference type="InterPro" id="IPR016169">
    <property type="entry name" value="FAD-bd_PCMH_sub2"/>
</dbReference>
<dbReference type="Pfam" id="PF01565">
    <property type="entry name" value="FAD_binding_4"/>
    <property type="match status" value="1"/>
</dbReference>
<keyword evidence="7" id="KW-1185">Reference proteome</keyword>
<dbReference type="STRING" id="2754.EH55_13505"/>
<dbReference type="InterPro" id="IPR036318">
    <property type="entry name" value="FAD-bd_PCMH-like_sf"/>
</dbReference>
<accession>A0A073IU88</accession>
<feature type="domain" description="FAD-binding PCMH-type" evidence="5">
    <location>
        <begin position="49"/>
        <end position="228"/>
    </location>
</feature>
<sequence length="476" mass="52228">MTDLFSYNKITAEIAEEIRKKIGANNVSTDEEKLESYSHDEVPQSNYGRKYIAELLVFPESTQHVSEIMKIAHDERIPVTPRGAGTGLSSGALPVFGGIVMSFEKMNRIIELDEDNLTITVEPGVVTAEISRMASRHDLLYAGDPCSGDASFIGGNIAENAGGNKVIKYGATGAQLLALEAVLADGSVTWFGGKRRKDVTGLDFVHLMAGSEGILAVITKAVLKLLPLPRHSVDLLAAFPDARSAINFVPRIVTEGGLIPASVEFMDDKALKLVEKYLNASVPAGDAGAALIIQLEGNDEERLEEQFEAIGKLSQRHGAYEVYVADTRSTKERIWQARKGVPEALSAFYSRYTKEDLVVPTASVPKLLEMLRGETEPYGLEYITYGHAGDGNMHCTIVCPECDNWHDRLHAAQQRIYAKLIKMGGTLSGEHGIGYKRRGYMKFFLDDAQIELIKRVKLAFDPQNILNPGKLVDWGK</sequence>
<dbReference type="InterPro" id="IPR006094">
    <property type="entry name" value="Oxid_FAD_bind_N"/>
</dbReference>
<evidence type="ECO:0000256" key="1">
    <source>
        <dbReference type="ARBA" id="ARBA00001974"/>
    </source>
</evidence>
<dbReference type="Gene3D" id="3.30.70.2190">
    <property type="match status" value="1"/>
</dbReference>
<comment type="cofactor">
    <cofactor evidence="1">
        <name>FAD</name>
        <dbReference type="ChEBI" id="CHEBI:57692"/>
    </cofactor>
</comment>
<dbReference type="FunFam" id="1.10.45.10:FF:000001">
    <property type="entry name" value="D-lactate dehydrogenase mitochondrial"/>
    <property type="match status" value="1"/>
</dbReference>
<dbReference type="Pfam" id="PF02913">
    <property type="entry name" value="FAD-oxidase_C"/>
    <property type="match status" value="1"/>
</dbReference>
<dbReference type="SUPFAM" id="SSF55103">
    <property type="entry name" value="FAD-linked oxidases, C-terminal domain"/>
    <property type="match status" value="1"/>
</dbReference>
<dbReference type="GeneID" id="90982907"/>
<dbReference type="OrthoDB" id="9767256at2"/>
<reference evidence="6 7" key="1">
    <citation type="submission" date="2014-04" db="EMBL/GenBank/DDBJ databases">
        <title>Draft Genome Sequence of Synergistes jonesii.</title>
        <authorList>
            <person name="Coil D.A."/>
            <person name="Eisen J.A."/>
            <person name="Holland-Moritz H.E."/>
        </authorList>
    </citation>
    <scope>NUCLEOTIDE SEQUENCE [LARGE SCALE GENOMIC DNA]</scope>
    <source>
        <strain evidence="6 7">78-1</strain>
    </source>
</reference>
<dbReference type="PANTHER" id="PTHR42934:SF2">
    <property type="entry name" value="GLYCOLATE OXIDASE SUBUNIT GLCD"/>
    <property type="match status" value="1"/>
</dbReference>
<evidence type="ECO:0000313" key="7">
    <source>
        <dbReference type="Proteomes" id="UP000027665"/>
    </source>
</evidence>
<dbReference type="InterPro" id="IPR016171">
    <property type="entry name" value="Vanillyl_alc_oxidase_C-sub2"/>
</dbReference>
<comment type="caution">
    <text evidence="6">The sequence shown here is derived from an EMBL/GenBank/DDBJ whole genome shotgun (WGS) entry which is preliminary data.</text>
</comment>
<dbReference type="Gene3D" id="3.30.43.10">
    <property type="entry name" value="Uridine Diphospho-n-acetylenolpyruvylglucosamine Reductase, domain 2"/>
    <property type="match status" value="1"/>
</dbReference>
<dbReference type="PROSITE" id="PS51387">
    <property type="entry name" value="FAD_PCMH"/>
    <property type="match status" value="1"/>
</dbReference>
<dbReference type="Proteomes" id="UP000027665">
    <property type="component" value="Unassembled WGS sequence"/>
</dbReference>
<dbReference type="InterPro" id="IPR051914">
    <property type="entry name" value="FAD-linked_OxidoTrans_Type4"/>
</dbReference>
<dbReference type="EMBL" id="JMKI01000008">
    <property type="protein sequence ID" value="KEJ93006.1"/>
    <property type="molecule type" value="Genomic_DNA"/>
</dbReference>
<dbReference type="Gene3D" id="3.30.70.2740">
    <property type="match status" value="1"/>
</dbReference>
<dbReference type="GO" id="GO:0016491">
    <property type="term" value="F:oxidoreductase activity"/>
    <property type="evidence" value="ECO:0007669"/>
    <property type="project" value="UniProtKB-KW"/>
</dbReference>
<name>A0A073IU88_9BACT</name>
<gene>
    <name evidence="6" type="ORF">EH55_13505</name>
</gene>
<keyword evidence="3" id="KW-0274">FAD</keyword>
<dbReference type="eggNOG" id="COG0277">
    <property type="taxonomic scope" value="Bacteria"/>
</dbReference>
<evidence type="ECO:0000256" key="3">
    <source>
        <dbReference type="ARBA" id="ARBA00022827"/>
    </source>
</evidence>
<dbReference type="RefSeq" id="WP_037974687.1">
    <property type="nucleotide sequence ID" value="NZ_CAMETI010000023.1"/>
</dbReference>
<organism evidence="6 7">
    <name type="scientific">Synergistes jonesii</name>
    <dbReference type="NCBI Taxonomy" id="2754"/>
    <lineage>
        <taxon>Bacteria</taxon>
        <taxon>Thermotogati</taxon>
        <taxon>Synergistota</taxon>
        <taxon>Synergistia</taxon>
        <taxon>Synergistales</taxon>
        <taxon>Synergistaceae</taxon>
        <taxon>Synergistes</taxon>
    </lineage>
</organism>
<evidence type="ECO:0000256" key="4">
    <source>
        <dbReference type="ARBA" id="ARBA00023002"/>
    </source>
</evidence>
<dbReference type="PANTHER" id="PTHR42934">
    <property type="entry name" value="GLYCOLATE OXIDASE SUBUNIT GLCD"/>
    <property type="match status" value="1"/>
</dbReference>
<dbReference type="InterPro" id="IPR016164">
    <property type="entry name" value="FAD-linked_Oxase-like_C"/>
</dbReference>
<dbReference type="InterPro" id="IPR016166">
    <property type="entry name" value="FAD-bd_PCMH"/>
</dbReference>
<keyword evidence="2" id="KW-0285">Flavoprotein</keyword>
<evidence type="ECO:0000259" key="5">
    <source>
        <dbReference type="PROSITE" id="PS51387"/>
    </source>
</evidence>
<evidence type="ECO:0000313" key="6">
    <source>
        <dbReference type="EMBL" id="KEJ93006.1"/>
    </source>
</evidence>
<dbReference type="SUPFAM" id="SSF56176">
    <property type="entry name" value="FAD-binding/transporter-associated domain-like"/>
    <property type="match status" value="1"/>
</dbReference>
<evidence type="ECO:0000256" key="2">
    <source>
        <dbReference type="ARBA" id="ARBA00022630"/>
    </source>
</evidence>
<keyword evidence="4" id="KW-0560">Oxidoreductase</keyword>
<dbReference type="Gene3D" id="1.10.45.10">
    <property type="entry name" value="Vanillyl-alcohol Oxidase, Chain A, domain 4"/>
    <property type="match status" value="1"/>
</dbReference>
<dbReference type="AlphaFoldDB" id="A0A073IU88"/>
<dbReference type="InterPro" id="IPR004113">
    <property type="entry name" value="FAD-bd_oxidored_4_C"/>
</dbReference>
<dbReference type="InterPro" id="IPR016167">
    <property type="entry name" value="FAD-bd_PCMH_sub1"/>
</dbReference>
<proteinExistence type="predicted"/>
<protein>
    <submittedName>
        <fullName evidence="6">FAD-binding protein</fullName>
    </submittedName>
</protein>
<dbReference type="GO" id="GO:0071949">
    <property type="term" value="F:FAD binding"/>
    <property type="evidence" value="ECO:0007669"/>
    <property type="project" value="InterPro"/>
</dbReference>
<dbReference type="Gene3D" id="3.30.465.10">
    <property type="match status" value="1"/>
</dbReference>